<evidence type="ECO:0000313" key="5">
    <source>
        <dbReference type="Proteomes" id="UP001501532"/>
    </source>
</evidence>
<dbReference type="PROSITE" id="PS51725">
    <property type="entry name" value="ABM"/>
    <property type="match status" value="1"/>
</dbReference>
<evidence type="ECO:0000259" key="3">
    <source>
        <dbReference type="PROSITE" id="PS51725"/>
    </source>
</evidence>
<name>A0ABP6L9L5_9ACTN</name>
<protein>
    <submittedName>
        <fullName evidence="4">Antibiotic biosynthesis monooxygenase</fullName>
    </submittedName>
</protein>
<keyword evidence="4" id="KW-0560">Oxidoreductase</keyword>
<dbReference type="GO" id="GO:0004497">
    <property type="term" value="F:monooxygenase activity"/>
    <property type="evidence" value="ECO:0007669"/>
    <property type="project" value="UniProtKB-KW"/>
</dbReference>
<dbReference type="Proteomes" id="UP001501532">
    <property type="component" value="Unassembled WGS sequence"/>
</dbReference>
<keyword evidence="2" id="KW-1133">Transmembrane helix</keyword>
<feature type="transmembrane region" description="Helical" evidence="2">
    <location>
        <begin position="257"/>
        <end position="276"/>
    </location>
</feature>
<dbReference type="Gene3D" id="3.30.70.100">
    <property type="match status" value="2"/>
</dbReference>
<accession>A0ABP6L9L5</accession>
<dbReference type="Pfam" id="PF03992">
    <property type="entry name" value="ABM"/>
    <property type="match status" value="1"/>
</dbReference>
<dbReference type="SUPFAM" id="SSF54909">
    <property type="entry name" value="Dimeric alpha+beta barrel"/>
    <property type="match status" value="2"/>
</dbReference>
<gene>
    <name evidence="4" type="ORF">GCM10010448_19130</name>
</gene>
<feature type="domain" description="ABM" evidence="3">
    <location>
        <begin position="113"/>
        <end position="203"/>
    </location>
</feature>
<feature type="region of interest" description="Disordered" evidence="1">
    <location>
        <begin position="1"/>
        <end position="22"/>
    </location>
</feature>
<proteinExistence type="predicted"/>
<keyword evidence="2" id="KW-0812">Transmembrane</keyword>
<feature type="compositionally biased region" description="Polar residues" evidence="1">
    <location>
        <begin position="8"/>
        <end position="21"/>
    </location>
</feature>
<organism evidence="4 5">
    <name type="scientific">Streptomyces glomeratus</name>
    <dbReference type="NCBI Taxonomy" id="284452"/>
    <lineage>
        <taxon>Bacteria</taxon>
        <taxon>Bacillati</taxon>
        <taxon>Actinomycetota</taxon>
        <taxon>Actinomycetes</taxon>
        <taxon>Kitasatosporales</taxon>
        <taxon>Streptomycetaceae</taxon>
        <taxon>Streptomyces</taxon>
    </lineage>
</organism>
<dbReference type="PANTHER" id="PTHR40057">
    <property type="entry name" value="SLR1162 PROTEIN"/>
    <property type="match status" value="1"/>
</dbReference>
<comment type="caution">
    <text evidence="4">The sequence shown here is derived from an EMBL/GenBank/DDBJ whole genome shotgun (WGS) entry which is preliminary data.</text>
</comment>
<evidence type="ECO:0000256" key="2">
    <source>
        <dbReference type="SAM" id="Phobius"/>
    </source>
</evidence>
<evidence type="ECO:0000313" key="4">
    <source>
        <dbReference type="EMBL" id="GAA3036903.1"/>
    </source>
</evidence>
<evidence type="ECO:0000256" key="1">
    <source>
        <dbReference type="SAM" id="MobiDB-lite"/>
    </source>
</evidence>
<keyword evidence="2" id="KW-0472">Membrane</keyword>
<keyword evidence="4" id="KW-0503">Monooxygenase</keyword>
<dbReference type="PANTHER" id="PTHR40057:SF1">
    <property type="entry name" value="SLR1162 PROTEIN"/>
    <property type="match status" value="1"/>
</dbReference>
<dbReference type="EMBL" id="BAAAUF010000013">
    <property type="protein sequence ID" value="GAA3036903.1"/>
    <property type="molecule type" value="Genomic_DNA"/>
</dbReference>
<dbReference type="InterPro" id="IPR011008">
    <property type="entry name" value="Dimeric_a/b-barrel"/>
</dbReference>
<keyword evidence="5" id="KW-1185">Reference proteome</keyword>
<reference evidence="5" key="1">
    <citation type="journal article" date="2019" name="Int. J. Syst. Evol. Microbiol.">
        <title>The Global Catalogue of Microorganisms (GCM) 10K type strain sequencing project: providing services to taxonomists for standard genome sequencing and annotation.</title>
        <authorList>
            <consortium name="The Broad Institute Genomics Platform"/>
            <consortium name="The Broad Institute Genome Sequencing Center for Infectious Disease"/>
            <person name="Wu L."/>
            <person name="Ma J."/>
        </authorList>
    </citation>
    <scope>NUCLEOTIDE SEQUENCE [LARGE SCALE GENOMIC DNA]</scope>
    <source>
        <strain evidence="5">JCM 9091</strain>
    </source>
</reference>
<sequence>MSPHATPGSHNESATVVTSQKVRPGCEDDYRRWQDRTNEAAGEFDGFEGMEQYPPTAEGNEWVVVFRFSRLDQLTTWLGSGRRRELLEEASALFEEPPTQEVLAGGTPVRDAVTAVISHDVRPDQEHAFAGWQEKILAAQRKFPGFMGSELFRPVKGVQDKWVTVFRFDNRQHLDAWLESPERRRLLDEGRESFVSYDVRKVGSAFGSWFRFEQGEEEGAPPNWKQAMSVVLALYPTVKILNITVGPPLDALGVPGYLALFISNVLSVCILTWLLMPLVNRALTFWLVPGRRRSLRIDVAGAAVVVMCWLAFIAIFGLTTG</sequence>
<dbReference type="InterPro" id="IPR007138">
    <property type="entry name" value="ABM_dom"/>
</dbReference>
<feature type="transmembrane region" description="Helical" evidence="2">
    <location>
        <begin position="297"/>
        <end position="318"/>
    </location>
</feature>
<dbReference type="InterPro" id="IPR038762">
    <property type="entry name" value="ABM_predict"/>
</dbReference>